<organism evidence="3">
    <name type="scientific">Davidia involucrata</name>
    <name type="common">Dove tree</name>
    <dbReference type="NCBI Taxonomy" id="16924"/>
    <lineage>
        <taxon>Eukaryota</taxon>
        <taxon>Viridiplantae</taxon>
        <taxon>Streptophyta</taxon>
        <taxon>Embryophyta</taxon>
        <taxon>Tracheophyta</taxon>
        <taxon>Spermatophyta</taxon>
        <taxon>Magnoliopsida</taxon>
        <taxon>eudicotyledons</taxon>
        <taxon>Gunneridae</taxon>
        <taxon>Pentapetalae</taxon>
        <taxon>asterids</taxon>
        <taxon>Cornales</taxon>
        <taxon>Nyssaceae</taxon>
        <taxon>Davidia</taxon>
    </lineage>
</organism>
<dbReference type="Pfam" id="PF00201">
    <property type="entry name" value="UDPGT"/>
    <property type="match status" value="1"/>
</dbReference>
<accession>A0A5B7B827</accession>
<reference evidence="3" key="1">
    <citation type="submission" date="2019-08" db="EMBL/GenBank/DDBJ databases">
        <title>Reference gene set and small RNA set construction with multiple tissues from Davidia involucrata Baill.</title>
        <authorList>
            <person name="Yang H."/>
            <person name="Zhou C."/>
            <person name="Li G."/>
            <person name="Wang J."/>
            <person name="Gao P."/>
            <person name="Wang M."/>
            <person name="Wang R."/>
            <person name="Zhao Y."/>
        </authorList>
    </citation>
    <scope>NUCLEOTIDE SEQUENCE</scope>
    <source>
        <tissue evidence="3">Mixed with DoveR01_LX</tissue>
    </source>
</reference>
<dbReference type="GO" id="GO:0080044">
    <property type="term" value="F:quercetin 7-O-glucosyltransferase activity"/>
    <property type="evidence" value="ECO:0007669"/>
    <property type="project" value="TreeGrafter"/>
</dbReference>
<keyword evidence="3" id="KW-0328">Glycosyltransferase</keyword>
<dbReference type="FunFam" id="3.40.50.2000:FF:000040">
    <property type="entry name" value="UDP-glycosyltransferase 76C1"/>
    <property type="match status" value="1"/>
</dbReference>
<dbReference type="AlphaFoldDB" id="A0A5B7B827"/>
<evidence type="ECO:0000256" key="2">
    <source>
        <dbReference type="ARBA" id="ARBA00022679"/>
    </source>
</evidence>
<dbReference type="InterPro" id="IPR002213">
    <property type="entry name" value="UDP_glucos_trans"/>
</dbReference>
<protein>
    <submittedName>
        <fullName evidence="3">Putative UGT protein</fullName>
        <ecNumber evidence="3">2.4.1.47</ecNumber>
    </submittedName>
</protein>
<gene>
    <name evidence="3" type="ORF">Din_034510</name>
</gene>
<sequence length="443" mass="48946">MEMQGGSRGQRLVLVPYPGQGHINPMLQLATILYSKGFSITIVHPQFSSPNPSSHPNFTFLDIPDGLLSHDRAALGSFVAMLSAINKNCEAPFQQCMEGMMKEDRITCIIYDALMFFTQTVADRLKLPGISLRASSAASVLAFAASPRLHQGGYIPLQDILSEELDLPGLPELNIGNLTDTLLELRVALTSSMKKSSGIIVNTMDYLEHKTLSKVHEYFPVPIFPIGPLHKFAPSSSGSLLKEDTVCITWLDKQAPNSVIYVSFGSLASIDEREFFEVASGLASSKQPFLWVVRPGSVRGSEWTELLPTSFEETVGERGCIVKWAPQKEVLAHNAVGGFWSHCGWNSTLESICEGIPMLCRPFVGDQILNARYVSHVWRVGLELEKSESGEIEKAVRRLMVDKEGEEMRQRAMELKEKAELCLKSGGSSCNFLNELVECLLSF</sequence>
<dbReference type="Gene3D" id="3.40.50.2000">
    <property type="entry name" value="Glycogen Phosphorylase B"/>
    <property type="match status" value="2"/>
</dbReference>
<dbReference type="SUPFAM" id="SSF53756">
    <property type="entry name" value="UDP-Glycosyltransferase/glycogen phosphorylase"/>
    <property type="match status" value="1"/>
</dbReference>
<evidence type="ECO:0000313" key="3">
    <source>
        <dbReference type="EMBL" id="MPA65069.1"/>
    </source>
</evidence>
<dbReference type="PANTHER" id="PTHR11926:SF1047">
    <property type="entry name" value="UDP-GLUCOSE IRIDOID GLUCOSYLTRANSFERASE-LIKE ISOFORM X1"/>
    <property type="match status" value="1"/>
</dbReference>
<keyword evidence="2 3" id="KW-0808">Transferase</keyword>
<dbReference type="CDD" id="cd03784">
    <property type="entry name" value="GT1_Gtf-like"/>
    <property type="match status" value="1"/>
</dbReference>
<dbReference type="GO" id="GO:0080043">
    <property type="term" value="F:quercetin 3-O-glucosyltransferase activity"/>
    <property type="evidence" value="ECO:0007669"/>
    <property type="project" value="TreeGrafter"/>
</dbReference>
<proteinExistence type="inferred from homology"/>
<dbReference type="GO" id="GO:0003851">
    <property type="term" value="F:N-acylsphingosine galactosyltransferase activity"/>
    <property type="evidence" value="ECO:0007669"/>
    <property type="project" value="UniProtKB-EC"/>
</dbReference>
<dbReference type="PANTHER" id="PTHR11926">
    <property type="entry name" value="GLUCOSYL/GLUCURONOSYL TRANSFERASES"/>
    <property type="match status" value="1"/>
</dbReference>
<evidence type="ECO:0000256" key="1">
    <source>
        <dbReference type="ARBA" id="ARBA00009995"/>
    </source>
</evidence>
<comment type="similarity">
    <text evidence="1">Belongs to the UDP-glycosyltransferase family.</text>
</comment>
<dbReference type="FunFam" id="3.40.50.2000:FF:000120">
    <property type="entry name" value="UDP-glycosyltransferase 76C1"/>
    <property type="match status" value="1"/>
</dbReference>
<dbReference type="EC" id="2.4.1.47" evidence="3"/>
<name>A0A5B7B827_DAVIN</name>
<dbReference type="EMBL" id="GHES01034510">
    <property type="protein sequence ID" value="MPA65069.1"/>
    <property type="molecule type" value="Transcribed_RNA"/>
</dbReference>